<reference evidence="1 2" key="1">
    <citation type="submission" date="2017-03" db="EMBL/GenBank/DDBJ databases">
        <authorList>
            <person name="Safronova V.I."/>
            <person name="Sazanova A.L."/>
            <person name="Chirak E.R."/>
        </authorList>
    </citation>
    <scope>NUCLEOTIDE SEQUENCE [LARGE SCALE GENOMIC DNA]</scope>
    <source>
        <strain evidence="1 2">Opo-243</strain>
    </source>
</reference>
<evidence type="ECO:0000313" key="1">
    <source>
        <dbReference type="EMBL" id="RXT35362.1"/>
    </source>
</evidence>
<dbReference type="Proteomes" id="UP000290819">
    <property type="component" value="Unassembled WGS sequence"/>
</dbReference>
<dbReference type="EMBL" id="MZXW01000053">
    <property type="protein sequence ID" value="RXT35362.1"/>
    <property type="molecule type" value="Genomic_DNA"/>
</dbReference>
<sequence length="236" mass="25620">MGGGSRYQHAIQSWAVTGKSADDAWYSYYLVEIDSILFTSVDGTFKLREYNYDCRLVGTDGLIAPSTELVAVTPDTTQGSTSYTTSMSESFSASGGFFGADPTATIGGSVTFGHSVSRSIPDIGINNRSITSDGQNASWTLQVAGEAPAQHAAMEFTAQMLFRVPTKPGPQPAYGVKFEFNSLVFDDDENGTDYHDRTAAIMMPRLETTKLVEWGDRGMYCVLKPEIIKMVNPAMP</sequence>
<organism evidence="1 2">
    <name type="scientific">Bradyrhizobium betae</name>
    <dbReference type="NCBI Taxonomy" id="244734"/>
    <lineage>
        <taxon>Bacteria</taxon>
        <taxon>Pseudomonadati</taxon>
        <taxon>Pseudomonadota</taxon>
        <taxon>Alphaproteobacteria</taxon>
        <taxon>Hyphomicrobiales</taxon>
        <taxon>Nitrobacteraceae</taxon>
        <taxon>Bradyrhizobium</taxon>
    </lineage>
</organism>
<evidence type="ECO:0000313" key="2">
    <source>
        <dbReference type="Proteomes" id="UP000290819"/>
    </source>
</evidence>
<keyword evidence="2" id="KW-1185">Reference proteome</keyword>
<comment type="caution">
    <text evidence="1">The sequence shown here is derived from an EMBL/GenBank/DDBJ whole genome shotgun (WGS) entry which is preliminary data.</text>
</comment>
<dbReference type="AlphaFoldDB" id="A0A4Q1ULG2"/>
<protein>
    <submittedName>
        <fullName evidence="1">Uncharacterized protein</fullName>
    </submittedName>
</protein>
<proteinExistence type="predicted"/>
<gene>
    <name evidence="1" type="ORF">B5V03_36450</name>
</gene>
<accession>A0A4Q1ULG2</accession>
<name>A0A4Q1ULG2_9BRAD</name>